<dbReference type="Gene3D" id="1.10.10.2220">
    <property type="match status" value="1"/>
</dbReference>
<proteinExistence type="inferred from homology"/>
<dbReference type="GO" id="GO:0017116">
    <property type="term" value="F:single-stranded DNA helicase activity"/>
    <property type="evidence" value="ECO:0007669"/>
    <property type="project" value="TreeGrafter"/>
</dbReference>
<dbReference type="STRING" id="1246637.MTBBW1_340003"/>
<name>A0A1W1HG16_9BACT</name>
<evidence type="ECO:0000259" key="3">
    <source>
        <dbReference type="Pfam" id="PF13538"/>
    </source>
</evidence>
<feature type="domain" description="ATP-dependent RecD2 DNA helicase SH3" evidence="5">
    <location>
        <begin position="680"/>
        <end position="744"/>
    </location>
</feature>
<evidence type="ECO:0000313" key="7">
    <source>
        <dbReference type="EMBL" id="SLM31451.1"/>
    </source>
</evidence>
<dbReference type="CDD" id="cd18809">
    <property type="entry name" value="SF1_C_RecD"/>
    <property type="match status" value="1"/>
</dbReference>
<dbReference type="SUPFAM" id="SSF47781">
    <property type="entry name" value="RuvA domain 2-like"/>
    <property type="match status" value="1"/>
</dbReference>
<dbReference type="GO" id="GO:0043139">
    <property type="term" value="F:5'-3' DNA helicase activity"/>
    <property type="evidence" value="ECO:0007669"/>
    <property type="project" value="InterPro"/>
</dbReference>
<dbReference type="InterPro" id="IPR029493">
    <property type="entry name" value="RecD2-like_HHH"/>
</dbReference>
<keyword evidence="2" id="KW-0067">ATP-binding</keyword>
<reference evidence="7 8" key="1">
    <citation type="submission" date="2017-03" db="EMBL/GenBank/DDBJ databases">
        <authorList>
            <person name="Afonso C.L."/>
            <person name="Miller P.J."/>
            <person name="Scott M.A."/>
            <person name="Spackman E."/>
            <person name="Goraichik I."/>
            <person name="Dimitrov K.M."/>
            <person name="Suarez D.L."/>
            <person name="Swayne D.E."/>
        </authorList>
    </citation>
    <scope>NUCLEOTIDE SEQUENCE [LARGE SCALE GENOMIC DNA]</scope>
    <source>
        <strain evidence="7">PRJEB14757</strain>
    </source>
</reference>
<dbReference type="InterPro" id="IPR050534">
    <property type="entry name" value="Coronavir_polyprotein_1ab"/>
</dbReference>
<organism evidence="7 8">
    <name type="scientific">Desulfamplus magnetovallimortis</name>
    <dbReference type="NCBI Taxonomy" id="1246637"/>
    <lineage>
        <taxon>Bacteria</taxon>
        <taxon>Pseudomonadati</taxon>
        <taxon>Thermodesulfobacteriota</taxon>
        <taxon>Desulfobacteria</taxon>
        <taxon>Desulfobacterales</taxon>
        <taxon>Desulfobacteraceae</taxon>
        <taxon>Desulfamplus</taxon>
    </lineage>
</organism>
<keyword evidence="1" id="KW-0547">Nucleotide-binding</keyword>
<evidence type="ECO:0000259" key="5">
    <source>
        <dbReference type="Pfam" id="PF18335"/>
    </source>
</evidence>
<protein>
    <submittedName>
        <fullName evidence="7">Uncharacterized protein</fullName>
    </submittedName>
</protein>
<dbReference type="Pfam" id="PF13538">
    <property type="entry name" value="UvrD_C_2"/>
    <property type="match status" value="1"/>
</dbReference>
<evidence type="ECO:0000259" key="4">
    <source>
        <dbReference type="Pfam" id="PF14490"/>
    </source>
</evidence>
<dbReference type="Pfam" id="PF18335">
    <property type="entry name" value="SH3_13"/>
    <property type="match status" value="1"/>
</dbReference>
<dbReference type="InterPro" id="IPR055446">
    <property type="entry name" value="RecD2_N_OB"/>
</dbReference>
<dbReference type="GO" id="GO:0003677">
    <property type="term" value="F:DNA binding"/>
    <property type="evidence" value="ECO:0007669"/>
    <property type="project" value="InterPro"/>
</dbReference>
<dbReference type="GO" id="GO:0009338">
    <property type="term" value="C:exodeoxyribonuclease V complex"/>
    <property type="evidence" value="ECO:0007669"/>
    <property type="project" value="TreeGrafter"/>
</dbReference>
<feature type="domain" description="ATP-dependent RecD2 DNA helicase-like helix-hairpin-helix" evidence="4">
    <location>
        <begin position="152"/>
        <end position="242"/>
    </location>
</feature>
<dbReference type="SUPFAM" id="SSF52540">
    <property type="entry name" value="P-loop containing nucleoside triphosphate hydrolases"/>
    <property type="match status" value="2"/>
</dbReference>
<dbReference type="RefSeq" id="WP_080800185.1">
    <property type="nucleotide sequence ID" value="NZ_LT828541.1"/>
</dbReference>
<dbReference type="Proteomes" id="UP000191931">
    <property type="component" value="Unassembled WGS sequence"/>
</dbReference>
<evidence type="ECO:0000256" key="2">
    <source>
        <dbReference type="ARBA" id="ARBA00022840"/>
    </source>
</evidence>
<dbReference type="InterPro" id="IPR010994">
    <property type="entry name" value="RuvA_2-like"/>
</dbReference>
<dbReference type="InterPro" id="IPR027417">
    <property type="entry name" value="P-loop_NTPase"/>
</dbReference>
<dbReference type="OrthoDB" id="9763659at2"/>
<dbReference type="InterPro" id="IPR006345">
    <property type="entry name" value="RecD2"/>
</dbReference>
<dbReference type="PANTHER" id="PTHR43788:SF6">
    <property type="entry name" value="DNA HELICASE B"/>
    <property type="match status" value="1"/>
</dbReference>
<dbReference type="CDD" id="cd17933">
    <property type="entry name" value="DEXSc_RecD-like"/>
    <property type="match status" value="1"/>
</dbReference>
<dbReference type="EMBL" id="FWEV01000268">
    <property type="protein sequence ID" value="SLM31451.1"/>
    <property type="molecule type" value="Genomic_DNA"/>
</dbReference>
<sequence>MHISTTNCGIIQENLKGIVERVTFHNSDNGWSILRVMPFSDPGRQETVVVHQTKVFAGATMEFYGSWTVHKKYGRQFHATRAEEKKPASSAALEKYLGSGLIKGVGPKTARKIVKHFDKNTLDVFEEEIERLTEVPGIAMKKLEMISEAWNEHKSIRDVMMFLQSHGISTLFAVRIYKEYGDNAISMVTEDPYRLANDFYGIGFFSADRVALSIGLAPDSEQRMIAAIRHVLAGARNFGHCYLTFPQINEEVSSLLNLGLEPDYMAQRLNEVLEQMKSSKKLMVRMVEQEVCYYSRSLYFDELYVASRVLSMCSGDPPDVEKNRIERWVSLYCKAKDIALSDEQKRAVIAIASENFSVLTGGPGCGKTTTTLVIVKLIEAMSNTMPPSKELKILLAAPTGRATQRMSEVIGREAKTIHRLLEWQNGKFKKNEHNPLKAGFLIVDECSMLDISLTASLLKAVPDGCQVLFIGDADQLPSVGAGNVLKDIIASGVVPCFTLTQIFRQAKASHIIRYAHEINSGNMPWIGSPFNEPHLWQNGVDCMFMDSDEATMEQMKFINRIKNECIERHSETKGEKEDDDSQCYEFNISETIRPYETEINIPKKFRHVDLNTLLSAGTRVEELVSVVKKVHPWSSLHYGYSALDVVRMLYQEWIPKYYGKDCEIQILSPMTRGSLGTVNLNRVIQEACNPPGEGRRQIKVGERIFRVGDRVIHRRNNYDLGVFNGDIGNIIDMDNMELTCSVKFFPDNKVVNYSKDDIMELDLAYAVTIHKSQGSEFEAVIIPVLTQHFKMLYRNLIYTGLTRARKLAVFVGTRKAMAMAVKNQDTSLRQTALRELLIKSARIS</sequence>
<evidence type="ECO:0000259" key="6">
    <source>
        <dbReference type="Pfam" id="PF23139"/>
    </source>
</evidence>
<dbReference type="Gene3D" id="3.40.50.300">
    <property type="entry name" value="P-loop containing nucleotide triphosphate hydrolases"/>
    <property type="match status" value="2"/>
</dbReference>
<accession>A0A1W1HG16</accession>
<dbReference type="Pfam" id="PF14490">
    <property type="entry name" value="HHH_RecD2"/>
    <property type="match status" value="1"/>
</dbReference>
<dbReference type="InterPro" id="IPR027785">
    <property type="entry name" value="UvrD-like_helicase_C"/>
</dbReference>
<evidence type="ECO:0000313" key="8">
    <source>
        <dbReference type="Proteomes" id="UP000191931"/>
    </source>
</evidence>
<dbReference type="Pfam" id="PF13245">
    <property type="entry name" value="AAA_19"/>
    <property type="match status" value="1"/>
</dbReference>
<feature type="domain" description="UvrD-like helicase C-terminal" evidence="3">
    <location>
        <begin position="763"/>
        <end position="811"/>
    </location>
</feature>
<dbReference type="GO" id="GO:0005524">
    <property type="term" value="F:ATP binding"/>
    <property type="evidence" value="ECO:0007669"/>
    <property type="project" value="UniProtKB-KW"/>
</dbReference>
<dbReference type="Gene3D" id="1.10.150.20">
    <property type="entry name" value="5' to 3' exonuclease, C-terminal subdomain"/>
    <property type="match status" value="1"/>
</dbReference>
<dbReference type="Pfam" id="PF23139">
    <property type="entry name" value="OB_YrrC"/>
    <property type="match status" value="1"/>
</dbReference>
<gene>
    <name evidence="7" type="ORF">MTBBW1_340003</name>
</gene>
<dbReference type="GO" id="GO:0006310">
    <property type="term" value="P:DNA recombination"/>
    <property type="evidence" value="ECO:0007669"/>
    <property type="project" value="InterPro"/>
</dbReference>
<dbReference type="AlphaFoldDB" id="A0A1W1HG16"/>
<dbReference type="HAMAP" id="MF_01488">
    <property type="entry name" value="RecD2"/>
    <property type="match status" value="1"/>
</dbReference>
<dbReference type="InterPro" id="IPR041451">
    <property type="entry name" value="RecD2_SH13"/>
</dbReference>
<dbReference type="PANTHER" id="PTHR43788">
    <property type="entry name" value="DNA2/NAM7 HELICASE FAMILY MEMBER"/>
    <property type="match status" value="1"/>
</dbReference>
<dbReference type="Pfam" id="PF14520">
    <property type="entry name" value="HHH_5"/>
    <property type="match status" value="1"/>
</dbReference>
<feature type="domain" description="ATP-dependent RecD2 DNA helicase OB-fold" evidence="6">
    <location>
        <begin position="13"/>
        <end position="87"/>
    </location>
</feature>
<keyword evidence="8" id="KW-1185">Reference proteome</keyword>
<evidence type="ECO:0000256" key="1">
    <source>
        <dbReference type="ARBA" id="ARBA00022741"/>
    </source>
</evidence>